<feature type="non-terminal residue" evidence="2">
    <location>
        <position position="1"/>
    </location>
</feature>
<reference evidence="2 3" key="1">
    <citation type="journal article" date="2018" name="G3 (Bethesda)">
        <title>Phylogenetic and Phylogenomic Definition of Rhizopus Species.</title>
        <authorList>
            <person name="Gryganskyi A.P."/>
            <person name="Golan J."/>
            <person name="Dolatabadi S."/>
            <person name="Mondo S."/>
            <person name="Robb S."/>
            <person name="Idnurm A."/>
            <person name="Muszewska A."/>
            <person name="Steczkiewicz K."/>
            <person name="Masonjones S."/>
            <person name="Liao H.L."/>
            <person name="Gajdeczka M.T."/>
            <person name="Anike F."/>
            <person name="Vuek A."/>
            <person name="Anishchenko I.M."/>
            <person name="Voigt K."/>
            <person name="de Hoog G.S."/>
            <person name="Smith M.E."/>
            <person name="Heitman J."/>
            <person name="Vilgalys R."/>
            <person name="Stajich J.E."/>
        </authorList>
    </citation>
    <scope>NUCLEOTIDE SEQUENCE [LARGE SCALE GENOMIC DNA]</scope>
    <source>
        <strain evidence="2 3">CBS 357.93</strain>
    </source>
</reference>
<name>A0A367IJ32_RHIAZ</name>
<dbReference type="EMBL" id="PJQL01005755">
    <property type="protein sequence ID" value="RCH77675.1"/>
    <property type="molecule type" value="Genomic_DNA"/>
</dbReference>
<evidence type="ECO:0000313" key="2">
    <source>
        <dbReference type="EMBL" id="RCH77675.1"/>
    </source>
</evidence>
<dbReference type="AlphaFoldDB" id="A0A367IJ32"/>
<evidence type="ECO:0000256" key="1">
    <source>
        <dbReference type="SAM" id="MobiDB-lite"/>
    </source>
</evidence>
<feature type="non-terminal residue" evidence="2">
    <location>
        <position position="114"/>
    </location>
</feature>
<accession>A0A367IJ32</accession>
<organism evidence="2 3">
    <name type="scientific">Rhizopus azygosporus</name>
    <name type="common">Rhizopus microsporus var. azygosporus</name>
    <dbReference type="NCBI Taxonomy" id="86630"/>
    <lineage>
        <taxon>Eukaryota</taxon>
        <taxon>Fungi</taxon>
        <taxon>Fungi incertae sedis</taxon>
        <taxon>Mucoromycota</taxon>
        <taxon>Mucoromycotina</taxon>
        <taxon>Mucoromycetes</taxon>
        <taxon>Mucorales</taxon>
        <taxon>Mucorineae</taxon>
        <taxon>Rhizopodaceae</taxon>
        <taxon>Rhizopus</taxon>
    </lineage>
</organism>
<feature type="region of interest" description="Disordered" evidence="1">
    <location>
        <begin position="16"/>
        <end position="63"/>
    </location>
</feature>
<feature type="compositionally biased region" description="Polar residues" evidence="1">
    <location>
        <begin position="52"/>
        <end position="63"/>
    </location>
</feature>
<comment type="caution">
    <text evidence="2">The sequence shown here is derived from an EMBL/GenBank/DDBJ whole genome shotgun (WGS) entry which is preliminary data.</text>
</comment>
<keyword evidence="3" id="KW-1185">Reference proteome</keyword>
<sequence length="114" mass="12837">NYNQLSIFCKISSEGLTDRTMSSSPTSTSSDDQTSSHSPLRSPCRHSRKDSSQPLSKKGTSVWSGLDHIHRATRLYQPRMFSEWVIHSPSPMYTKPPLSLLHSMCHGLHVARNK</sequence>
<proteinExistence type="predicted"/>
<protein>
    <submittedName>
        <fullName evidence="2">Uncharacterized protein</fullName>
    </submittedName>
</protein>
<feature type="compositionally biased region" description="Low complexity" evidence="1">
    <location>
        <begin position="18"/>
        <end position="38"/>
    </location>
</feature>
<gene>
    <name evidence="2" type="ORF">CU097_001273</name>
</gene>
<dbReference type="Proteomes" id="UP000252139">
    <property type="component" value="Unassembled WGS sequence"/>
</dbReference>
<evidence type="ECO:0000313" key="3">
    <source>
        <dbReference type="Proteomes" id="UP000252139"/>
    </source>
</evidence>